<evidence type="ECO:0000313" key="3">
    <source>
        <dbReference type="EMBL" id="AKI80177.1"/>
    </source>
</evidence>
<dbReference type="SUPFAM" id="SSF52833">
    <property type="entry name" value="Thioredoxin-like"/>
    <property type="match status" value="1"/>
</dbReference>
<evidence type="ECO:0000259" key="2">
    <source>
        <dbReference type="PROSITE" id="PS51352"/>
    </source>
</evidence>
<keyword evidence="1" id="KW-1133">Transmembrane helix</keyword>
<dbReference type="Pfam" id="PF00085">
    <property type="entry name" value="Thioredoxin"/>
    <property type="match status" value="1"/>
</dbReference>
<dbReference type="PROSITE" id="PS51352">
    <property type="entry name" value="THIOREDOXIN_2"/>
    <property type="match status" value="1"/>
</dbReference>
<dbReference type="EMBL" id="KM982402">
    <property type="protein sequence ID" value="AKI80177.1"/>
    <property type="molecule type" value="Genomic_DNA"/>
</dbReference>
<name>A0A0G2Y8N6_9VIRU</name>
<keyword evidence="1" id="KW-0472">Membrane</keyword>
<dbReference type="InterPro" id="IPR013766">
    <property type="entry name" value="Thioredoxin_domain"/>
</dbReference>
<dbReference type="GO" id="GO:0006457">
    <property type="term" value="P:protein folding"/>
    <property type="evidence" value="ECO:0007669"/>
    <property type="project" value="TreeGrafter"/>
</dbReference>
<keyword evidence="1" id="KW-0812">Transmembrane</keyword>
<keyword evidence="4" id="KW-1185">Reference proteome</keyword>
<reference evidence="3 4" key="1">
    <citation type="submission" date="2014-10" db="EMBL/GenBank/DDBJ databases">
        <title>Pan-genome analysis of Brazilian lineage A amoebal mimiviruses.</title>
        <authorList>
            <person name="Assis F.L."/>
            <person name="Abrahao J.S."/>
            <person name="Kroon E.G."/>
            <person name="Dornas F.P."/>
            <person name="Andrade K.R."/>
            <person name="Borato P.V.M."/>
            <person name="Pilotto M.R."/>
            <person name="Benamar S."/>
            <person name="LaScola B."/>
            <person name="Colson P."/>
        </authorList>
    </citation>
    <scope>NUCLEOTIDE SEQUENCE [LARGE SCALE GENOMIC DNA]</scope>
    <source>
        <strain evidence="3 4">Kroon</strain>
    </source>
</reference>
<feature type="domain" description="Thioredoxin" evidence="2">
    <location>
        <begin position="36"/>
        <end position="163"/>
    </location>
</feature>
<dbReference type="InterPro" id="IPR051063">
    <property type="entry name" value="PDI"/>
</dbReference>
<sequence>MRKLSWQHIVLIVLAIILILWIISLLLCRKPVRPTYQVPIIQPMQVIQPHQNNIDPSWQTTYSPNNTDNQNQQYVLYYFNNPSCPHCKNFSSTWDMLKNNFRSINNLSLKEISTDKQENEHLVFYYNIRRVPTIILVTPDKNLEYSGNKSLEDLTQFIRSNMNQ</sequence>
<organism evidence="3 4">
    <name type="scientific">Acanthamoeba polyphaga mimivirus Kroon</name>
    <dbReference type="NCBI Taxonomy" id="3069720"/>
    <lineage>
        <taxon>Viruses</taxon>
        <taxon>Varidnaviria</taxon>
        <taxon>Bamfordvirae</taxon>
        <taxon>Nucleocytoviricota</taxon>
        <taxon>Megaviricetes</taxon>
        <taxon>Imitervirales</taxon>
        <taxon>Mimiviridae</taxon>
        <taxon>Megamimivirinae</taxon>
        <taxon>Mimivirus</taxon>
        <taxon>Mimivirus lagoaense</taxon>
    </lineage>
</organism>
<protein>
    <submittedName>
        <fullName evidence="3">Thioredoxin domain-containing protein</fullName>
    </submittedName>
</protein>
<dbReference type="Proteomes" id="UP000240461">
    <property type="component" value="Segment"/>
</dbReference>
<feature type="transmembrane region" description="Helical" evidence="1">
    <location>
        <begin position="6"/>
        <end position="27"/>
    </location>
</feature>
<dbReference type="InterPro" id="IPR036249">
    <property type="entry name" value="Thioredoxin-like_sf"/>
</dbReference>
<dbReference type="KEGG" id="vg:80513975"/>
<evidence type="ECO:0000256" key="1">
    <source>
        <dbReference type="SAM" id="Phobius"/>
    </source>
</evidence>
<dbReference type="PANTHER" id="PTHR45672">
    <property type="entry name" value="PROTEIN DISULFIDE-ISOMERASE C17H9.14C-RELATED"/>
    <property type="match status" value="1"/>
</dbReference>
<evidence type="ECO:0000313" key="4">
    <source>
        <dbReference type="Proteomes" id="UP000240461"/>
    </source>
</evidence>
<proteinExistence type="predicted"/>
<dbReference type="CDD" id="cd02961">
    <property type="entry name" value="PDI_a_family"/>
    <property type="match status" value="1"/>
</dbReference>
<dbReference type="GO" id="GO:0003756">
    <property type="term" value="F:protein disulfide isomerase activity"/>
    <property type="evidence" value="ECO:0007669"/>
    <property type="project" value="TreeGrafter"/>
</dbReference>
<accession>A0A0G2Y8N6</accession>
<dbReference type="Gene3D" id="3.40.30.10">
    <property type="entry name" value="Glutaredoxin"/>
    <property type="match status" value="1"/>
</dbReference>